<accession>A0A5M3Z0C0</accession>
<evidence type="ECO:0000256" key="5">
    <source>
        <dbReference type="ARBA" id="ARBA00022729"/>
    </source>
</evidence>
<dbReference type="SUPFAM" id="SSF57180">
    <property type="entry name" value="Cellulose-binding domain"/>
    <property type="match status" value="1"/>
</dbReference>
<protein>
    <recommendedName>
        <fullName evidence="10">AA9 family lytic polysaccharide monooxygenase</fullName>
        <ecNumber evidence="10">1.14.99.56</ecNumber>
    </recommendedName>
    <alternativeName>
        <fullName evidence="10">Endo-beta-1,4-glucanase</fullName>
    </alternativeName>
    <alternativeName>
        <fullName evidence="10">Glycosyl hydrolase 61 family protein</fullName>
    </alternativeName>
</protein>
<dbReference type="SMART" id="SM00236">
    <property type="entry name" value="fCBD"/>
    <property type="match status" value="1"/>
</dbReference>
<comment type="function">
    <text evidence="10">Lytic polysaccharide monooxygenase (LMPO) that depolymerizes crystalline and amorphous polysaccharides via the oxidation of scissile alpha- or beta-(1-4)-glycosidic bonds, yielding C1 and/or C4 oxidation products. Catalysis by LPMOs requires the reduction of the active-site copper from Cu(II) to Cu(I) by a reducing agent and H(2)O(2) or O(2) as a cosubstrate.</text>
</comment>
<evidence type="ECO:0000256" key="6">
    <source>
        <dbReference type="ARBA" id="ARBA00023002"/>
    </source>
</evidence>
<dbReference type="InterPro" id="IPR005103">
    <property type="entry name" value="AA9_LPMO"/>
</dbReference>
<feature type="region of interest" description="Disordered" evidence="11">
    <location>
        <begin position="246"/>
        <end position="276"/>
    </location>
</feature>
<proteinExistence type="predicted"/>
<feature type="signal peptide" evidence="12">
    <location>
        <begin position="1"/>
        <end position="20"/>
    </location>
</feature>
<keyword evidence="6" id="KW-0560">Oxidoreductase</keyword>
<evidence type="ECO:0000256" key="4">
    <source>
        <dbReference type="ARBA" id="ARBA00022723"/>
    </source>
</evidence>
<comment type="caution">
    <text evidence="13">The sequence shown here is derived from an EMBL/GenBank/DDBJ whole genome shotgun (WGS) entry which is preliminary data.</text>
</comment>
<dbReference type="GO" id="GO:0046872">
    <property type="term" value="F:metal ion binding"/>
    <property type="evidence" value="ECO:0007669"/>
    <property type="project" value="UniProtKB-KW"/>
</dbReference>
<dbReference type="EC" id="1.14.99.56" evidence="10"/>
<dbReference type="GO" id="GO:0005576">
    <property type="term" value="C:extracellular region"/>
    <property type="evidence" value="ECO:0007669"/>
    <property type="project" value="UniProtKB-SubCell"/>
</dbReference>
<keyword evidence="10" id="KW-0119">Carbohydrate metabolism</keyword>
<dbReference type="PANTHER" id="PTHR33353:SF2">
    <property type="entry name" value="ENDO-BETA-1,4-GLUCANASE D"/>
    <property type="match status" value="1"/>
</dbReference>
<dbReference type="Pfam" id="PF03443">
    <property type="entry name" value="AA9"/>
    <property type="match status" value="1"/>
</dbReference>
<keyword evidence="9 10" id="KW-1015">Disulfide bond</keyword>
<comment type="subcellular location">
    <subcellularLocation>
        <location evidence="2 10">Secreted</location>
    </subcellularLocation>
</comment>
<dbReference type="OrthoDB" id="3496539at2759"/>
<evidence type="ECO:0000256" key="3">
    <source>
        <dbReference type="ARBA" id="ARBA00022525"/>
    </source>
</evidence>
<dbReference type="PANTHER" id="PTHR33353">
    <property type="entry name" value="PUTATIVE (AFU_ORTHOLOGUE AFUA_1G12560)-RELATED"/>
    <property type="match status" value="1"/>
</dbReference>
<comment type="catalytic activity">
    <reaction evidence="10">
        <text>[(1-&gt;4)-beta-D-glucosyl]n+m + reduced acceptor + O2 = 4-dehydro-beta-D-glucosyl-[(1-&gt;4)-beta-D-glucosyl]n-1 + [(1-&gt;4)-beta-D-glucosyl]m + acceptor + H2O.</text>
        <dbReference type="EC" id="1.14.99.56"/>
    </reaction>
</comment>
<dbReference type="VEuPathDB" id="FungiDB:ATEG_05081"/>
<dbReference type="CDD" id="cd21175">
    <property type="entry name" value="LPMO_AA9"/>
    <property type="match status" value="1"/>
</dbReference>
<evidence type="ECO:0000256" key="10">
    <source>
        <dbReference type="RuleBase" id="RU368122"/>
    </source>
</evidence>
<keyword evidence="8" id="KW-0503">Monooxygenase</keyword>
<dbReference type="Pfam" id="PF00734">
    <property type="entry name" value="CBM_1"/>
    <property type="match status" value="1"/>
</dbReference>
<dbReference type="GO" id="GO:0008810">
    <property type="term" value="F:cellulase activity"/>
    <property type="evidence" value="ECO:0007669"/>
    <property type="project" value="UniProtKB-UniRule"/>
</dbReference>
<gene>
    <name evidence="13" type="ORF">ATEIFO6365_0005014500</name>
</gene>
<name>A0A5M3Z0C0_ASPTE</name>
<evidence type="ECO:0000256" key="9">
    <source>
        <dbReference type="ARBA" id="ARBA00023157"/>
    </source>
</evidence>
<keyword evidence="10" id="KW-0624">Polysaccharide degradation</keyword>
<evidence type="ECO:0000256" key="11">
    <source>
        <dbReference type="SAM" id="MobiDB-lite"/>
    </source>
</evidence>
<dbReference type="EMBL" id="BLJY01000005">
    <property type="protein sequence ID" value="GFF15955.1"/>
    <property type="molecule type" value="Genomic_DNA"/>
</dbReference>
<feature type="region of interest" description="Disordered" evidence="11">
    <location>
        <begin position="288"/>
        <end position="389"/>
    </location>
</feature>
<evidence type="ECO:0000256" key="1">
    <source>
        <dbReference type="ARBA" id="ARBA00001973"/>
    </source>
</evidence>
<feature type="compositionally biased region" description="Low complexity" evidence="11">
    <location>
        <begin position="266"/>
        <end position="276"/>
    </location>
</feature>
<dbReference type="AlphaFoldDB" id="A0A5M3Z0C0"/>
<comment type="cofactor">
    <cofactor evidence="1">
        <name>Cu(2+)</name>
        <dbReference type="ChEBI" id="CHEBI:29036"/>
    </cofactor>
</comment>
<dbReference type="InterPro" id="IPR035971">
    <property type="entry name" value="CBD_sf"/>
</dbReference>
<evidence type="ECO:0000313" key="14">
    <source>
        <dbReference type="Proteomes" id="UP000452235"/>
    </source>
</evidence>
<feature type="compositionally biased region" description="Low complexity" evidence="11">
    <location>
        <begin position="380"/>
        <end position="389"/>
    </location>
</feature>
<organism evidence="13 14">
    <name type="scientific">Aspergillus terreus</name>
    <dbReference type="NCBI Taxonomy" id="33178"/>
    <lineage>
        <taxon>Eukaryota</taxon>
        <taxon>Fungi</taxon>
        <taxon>Dikarya</taxon>
        <taxon>Ascomycota</taxon>
        <taxon>Pezizomycotina</taxon>
        <taxon>Eurotiomycetes</taxon>
        <taxon>Eurotiomycetidae</taxon>
        <taxon>Eurotiales</taxon>
        <taxon>Aspergillaceae</taxon>
        <taxon>Aspergillus</taxon>
        <taxon>Aspergillus subgen. Circumdati</taxon>
    </lineage>
</organism>
<dbReference type="GO" id="GO:0030248">
    <property type="term" value="F:cellulose binding"/>
    <property type="evidence" value="ECO:0007669"/>
    <property type="project" value="UniProtKB-UniRule"/>
</dbReference>
<dbReference type="Proteomes" id="UP000452235">
    <property type="component" value="Unassembled WGS sequence"/>
</dbReference>
<dbReference type="PROSITE" id="PS51164">
    <property type="entry name" value="CBM1_2"/>
    <property type="match status" value="1"/>
</dbReference>
<evidence type="ECO:0000313" key="13">
    <source>
        <dbReference type="EMBL" id="GFF15955.1"/>
    </source>
</evidence>
<dbReference type="GO" id="GO:0004497">
    <property type="term" value="F:monooxygenase activity"/>
    <property type="evidence" value="ECO:0007669"/>
    <property type="project" value="UniProtKB-KW"/>
</dbReference>
<comment type="domain">
    <text evidence="10">Has a modular structure: an endo-beta-1,4-glucanase catalytic module at the N-terminus, a linker rich in serines and threonines, and a C-terminal carbohydrate-binding module (CBM).</text>
</comment>
<dbReference type="InterPro" id="IPR000254">
    <property type="entry name" value="CBD"/>
</dbReference>
<dbReference type="GO" id="GO:0030245">
    <property type="term" value="P:cellulose catabolic process"/>
    <property type="evidence" value="ECO:0007669"/>
    <property type="project" value="UniProtKB-UniRule"/>
</dbReference>
<keyword evidence="3 10" id="KW-0964">Secreted</keyword>
<dbReference type="InterPro" id="IPR049892">
    <property type="entry name" value="AA9"/>
</dbReference>
<keyword evidence="7" id="KW-0186">Copper</keyword>
<keyword evidence="4" id="KW-0479">Metal-binding</keyword>
<dbReference type="Gene3D" id="2.70.50.70">
    <property type="match status" value="1"/>
</dbReference>
<feature type="chain" id="PRO_5043590708" description="AA9 family lytic polysaccharide monooxygenase" evidence="12">
    <location>
        <begin position="21"/>
        <end position="442"/>
    </location>
</feature>
<feature type="compositionally biased region" description="Low complexity" evidence="11">
    <location>
        <begin position="327"/>
        <end position="357"/>
    </location>
</feature>
<evidence type="ECO:0000256" key="2">
    <source>
        <dbReference type="ARBA" id="ARBA00004613"/>
    </source>
</evidence>
<feature type="compositionally biased region" description="Low complexity" evidence="11">
    <location>
        <begin position="288"/>
        <end position="318"/>
    </location>
</feature>
<evidence type="ECO:0000256" key="8">
    <source>
        <dbReference type="ARBA" id="ARBA00023033"/>
    </source>
</evidence>
<keyword evidence="14" id="KW-1185">Reference proteome</keyword>
<dbReference type="PROSITE" id="PS00562">
    <property type="entry name" value="CBM1_1"/>
    <property type="match status" value="1"/>
</dbReference>
<sequence length="442" mass="45409">MKSFSPSLLLLASVAPLVSGHYVFSKFLVDGSVSQDFEYIRRNSNGYMPTLAGDILSNDFRCNQGSMDSAASTKVYTVAPGTEIGFGLAYGASMKHPGPLQVYMSKAPGDVKEYDGSGDWFKVYQEGVCSDISDGLVDTDWCTWGKDTVKFNIPNDMPPGQYLVRVEHIGLHRGFSGNSEFYFTCAQIEVTGSGTGTPAEVAKIPGIYQPDDANIHFNIYYPTPTAYDLPGPSVWVEGKGGSAAQSTASEAPAVTSAVEAPAESKTTAAPAQTTSATACKPAASATTAAAQPSAPAPSAVESAAPEATTAEAPAATSAVKVPTESETTAAPAPTTLATACKPAKTAAAQPSAPAPSAVESTVPEAPAVTSAVEAPAESKTTAAPAQTTSATACKPAASGGAIHAPGAIKKYFQCGGMHWKGSGACESGTSCKQWNPYYHQCV</sequence>
<keyword evidence="10" id="KW-0136">Cellulose degradation</keyword>
<reference evidence="13 14" key="1">
    <citation type="submission" date="2020-01" db="EMBL/GenBank/DDBJ databases">
        <title>Aspergillus terreus IFO 6365 whole genome shotgun sequence.</title>
        <authorList>
            <person name="Kanamasa S."/>
            <person name="Takahashi H."/>
        </authorList>
    </citation>
    <scope>NUCLEOTIDE SEQUENCE [LARGE SCALE GENOMIC DNA]</scope>
    <source>
        <strain evidence="13 14">IFO 6365</strain>
    </source>
</reference>
<evidence type="ECO:0000256" key="12">
    <source>
        <dbReference type="SAM" id="SignalP"/>
    </source>
</evidence>
<evidence type="ECO:0000256" key="7">
    <source>
        <dbReference type="ARBA" id="ARBA00023008"/>
    </source>
</evidence>
<keyword evidence="5 12" id="KW-0732">Signal</keyword>